<dbReference type="GO" id="GO:0016226">
    <property type="term" value="P:iron-sulfur cluster assembly"/>
    <property type="evidence" value="ECO:0007669"/>
    <property type="project" value="TreeGrafter"/>
</dbReference>
<feature type="domain" description="GCVT N-terminal" evidence="4">
    <location>
        <begin position="11"/>
        <end position="100"/>
    </location>
</feature>
<comment type="subcellular location">
    <subcellularLocation>
        <location evidence="1">Mitochondrion</location>
    </subcellularLocation>
</comment>
<dbReference type="PIRSF" id="PIRSF006487">
    <property type="entry name" value="GcvT"/>
    <property type="match status" value="1"/>
</dbReference>
<evidence type="ECO:0000256" key="3">
    <source>
        <dbReference type="ARBA" id="ARBA00023128"/>
    </source>
</evidence>
<keyword evidence="2" id="KW-0809">Transit peptide</keyword>
<accession>A0A6J6AU55</accession>
<dbReference type="InterPro" id="IPR017703">
    <property type="entry name" value="YgfZ/GCV_T_CS"/>
</dbReference>
<dbReference type="PANTHER" id="PTHR22602">
    <property type="entry name" value="TRANSFERASE CAF17, MITOCHONDRIAL-RELATED"/>
    <property type="match status" value="1"/>
</dbReference>
<sequence length="260" mass="28458">MSAFYLEQTRDEILVTGVDSRKFLHSQLANDIASLAIGDSRYSLLLEPTGKITSLVRVRCIAEDNFVLDTESGLAEITLSRLLRFKIRIKCELVARSQNYFLFRNLTNEQHAKLTSSHGAVKAWRGAKLELDAVAFDPKQLADIRQGSIGEYELARVLAAWPIMGLDTTTDSTPSETGLTDVAVSFTKGCYPGQELVERMDSRGTAAPRSLRLIRATGGARVGEPVVLNGQEIGTYTSVCQEFALALIKRSADSSSIQIG</sequence>
<evidence type="ECO:0000256" key="1">
    <source>
        <dbReference type="ARBA" id="ARBA00004173"/>
    </source>
</evidence>
<dbReference type="PANTHER" id="PTHR22602:SF0">
    <property type="entry name" value="TRANSFERASE CAF17, MITOCHONDRIAL-RELATED"/>
    <property type="match status" value="1"/>
</dbReference>
<reference evidence="5" key="1">
    <citation type="submission" date="2020-05" db="EMBL/GenBank/DDBJ databases">
        <authorList>
            <person name="Chiriac C."/>
            <person name="Salcher M."/>
            <person name="Ghai R."/>
            <person name="Kavagutti S V."/>
        </authorList>
    </citation>
    <scope>NUCLEOTIDE SEQUENCE</scope>
</reference>
<organism evidence="5">
    <name type="scientific">freshwater metagenome</name>
    <dbReference type="NCBI Taxonomy" id="449393"/>
    <lineage>
        <taxon>unclassified sequences</taxon>
        <taxon>metagenomes</taxon>
        <taxon>ecological metagenomes</taxon>
    </lineage>
</organism>
<dbReference type="Gene3D" id="3.30.1360.120">
    <property type="entry name" value="Probable tRNA modification gtpase trme, domain 1"/>
    <property type="match status" value="2"/>
</dbReference>
<evidence type="ECO:0000256" key="2">
    <source>
        <dbReference type="ARBA" id="ARBA00022946"/>
    </source>
</evidence>
<name>A0A6J6AU55_9ZZZZ</name>
<dbReference type="NCBIfam" id="TIGR03317">
    <property type="entry name" value="ygfZ_signature"/>
    <property type="match status" value="1"/>
</dbReference>
<dbReference type="SUPFAM" id="SSF103025">
    <property type="entry name" value="Folate-binding domain"/>
    <property type="match status" value="1"/>
</dbReference>
<dbReference type="EMBL" id="CAEZSE010000009">
    <property type="protein sequence ID" value="CAB4529976.1"/>
    <property type="molecule type" value="Genomic_DNA"/>
</dbReference>
<evidence type="ECO:0000259" key="4">
    <source>
        <dbReference type="Pfam" id="PF01571"/>
    </source>
</evidence>
<keyword evidence="3" id="KW-0496">Mitochondrion</keyword>
<gene>
    <name evidence="5" type="ORF">UFOPK1353_00105</name>
</gene>
<evidence type="ECO:0000313" key="5">
    <source>
        <dbReference type="EMBL" id="CAB4529976.1"/>
    </source>
</evidence>
<protein>
    <submittedName>
        <fullName evidence="5">Unannotated protein</fullName>
    </submittedName>
</protein>
<proteinExistence type="predicted"/>
<dbReference type="InterPro" id="IPR006222">
    <property type="entry name" value="GCVT_N"/>
</dbReference>
<dbReference type="AlphaFoldDB" id="A0A6J6AU55"/>
<dbReference type="GO" id="GO:0005739">
    <property type="term" value="C:mitochondrion"/>
    <property type="evidence" value="ECO:0007669"/>
    <property type="project" value="UniProtKB-SubCell"/>
</dbReference>
<dbReference type="Pfam" id="PF01571">
    <property type="entry name" value="GCV_T"/>
    <property type="match status" value="1"/>
</dbReference>
<dbReference type="InterPro" id="IPR045179">
    <property type="entry name" value="YgfZ/GcvT"/>
</dbReference>
<dbReference type="InterPro" id="IPR027266">
    <property type="entry name" value="TrmE/GcvT-like"/>
</dbReference>